<feature type="domain" description="N-acetyltransferase" evidence="1">
    <location>
        <begin position="3"/>
        <end position="149"/>
    </location>
</feature>
<dbReference type="OrthoDB" id="9805924at2"/>
<name>A0A1H8PVV8_9RHOB</name>
<dbReference type="InterPro" id="IPR000182">
    <property type="entry name" value="GNAT_dom"/>
</dbReference>
<dbReference type="EMBL" id="FODS01000005">
    <property type="protein sequence ID" value="SEO46090.1"/>
    <property type="molecule type" value="Genomic_DNA"/>
</dbReference>
<evidence type="ECO:0000313" key="3">
    <source>
        <dbReference type="Proteomes" id="UP000198893"/>
    </source>
</evidence>
<sequence length="149" mass="15870">MSTALHLAKPGDLGRLLPLIAAHHAEQGVEQSDEARADALCPLLDESPHGVAYLIGPARAPVGYVIVTFGWSLAFGGLDGTVEELYIRPAVRRRGMGSDLLHALPRALGGAGLRALHFDVDRGNASAQRLGTRAGFTAHEGTMRMTRRL</sequence>
<protein>
    <submittedName>
        <fullName evidence="2">Acetyltransferase (GNAT) family protein</fullName>
    </submittedName>
</protein>
<dbReference type="STRING" id="569882.SAMN04490248_105165"/>
<dbReference type="Pfam" id="PF00583">
    <property type="entry name" value="Acetyltransf_1"/>
    <property type="match status" value="1"/>
</dbReference>
<evidence type="ECO:0000259" key="1">
    <source>
        <dbReference type="PROSITE" id="PS51186"/>
    </source>
</evidence>
<evidence type="ECO:0000313" key="2">
    <source>
        <dbReference type="EMBL" id="SEO46090.1"/>
    </source>
</evidence>
<gene>
    <name evidence="2" type="ORF">SAMN04490248_105165</name>
</gene>
<reference evidence="2 3" key="1">
    <citation type="submission" date="2016-10" db="EMBL/GenBank/DDBJ databases">
        <authorList>
            <person name="de Groot N.N."/>
        </authorList>
    </citation>
    <scope>NUCLEOTIDE SEQUENCE [LARGE SCALE GENOMIC DNA]</scope>
    <source>
        <strain evidence="2 3">DSM 27842</strain>
    </source>
</reference>
<dbReference type="GO" id="GO:0016747">
    <property type="term" value="F:acyltransferase activity, transferring groups other than amino-acyl groups"/>
    <property type="evidence" value="ECO:0007669"/>
    <property type="project" value="InterPro"/>
</dbReference>
<organism evidence="2 3">
    <name type="scientific">Salinihabitans flavidus</name>
    <dbReference type="NCBI Taxonomy" id="569882"/>
    <lineage>
        <taxon>Bacteria</taxon>
        <taxon>Pseudomonadati</taxon>
        <taxon>Pseudomonadota</taxon>
        <taxon>Alphaproteobacteria</taxon>
        <taxon>Rhodobacterales</taxon>
        <taxon>Roseobacteraceae</taxon>
        <taxon>Salinihabitans</taxon>
    </lineage>
</organism>
<dbReference type="PROSITE" id="PS51186">
    <property type="entry name" value="GNAT"/>
    <property type="match status" value="1"/>
</dbReference>
<dbReference type="AlphaFoldDB" id="A0A1H8PVV8"/>
<keyword evidence="3" id="KW-1185">Reference proteome</keyword>
<accession>A0A1H8PVV8</accession>
<dbReference type="Proteomes" id="UP000198893">
    <property type="component" value="Unassembled WGS sequence"/>
</dbReference>
<keyword evidence="2" id="KW-0808">Transferase</keyword>
<proteinExistence type="predicted"/>
<dbReference type="InterPro" id="IPR016181">
    <property type="entry name" value="Acyl_CoA_acyltransferase"/>
</dbReference>
<dbReference type="Gene3D" id="3.40.630.30">
    <property type="match status" value="1"/>
</dbReference>
<dbReference type="SUPFAM" id="SSF55729">
    <property type="entry name" value="Acyl-CoA N-acyltransferases (Nat)"/>
    <property type="match status" value="1"/>
</dbReference>